<sequence length="146" mass="16180">MSYTIVVRVIDNTHNNSNFTLAEKTVWHYANGGRWSNTDSIQTLTMGGSGTSGGLRFMCGTGEEFLVVLGIHNYKRWCDIDTDLAPGDTGMKIHPEYYTDGSPQNKLLWDQLSEIEKTSAKGTKVNVKYVQEAADGKSFVVHITIS</sequence>
<dbReference type="EMBL" id="JABBWE010000026">
    <property type="protein sequence ID" value="KAG1794322.1"/>
    <property type="molecule type" value="Genomic_DNA"/>
</dbReference>
<dbReference type="InterPro" id="IPR015926">
    <property type="entry name" value="Cytolysin/lectin"/>
</dbReference>
<dbReference type="Proteomes" id="UP000719766">
    <property type="component" value="Unassembled WGS sequence"/>
</dbReference>
<keyword evidence="2" id="KW-1185">Reference proteome</keyword>
<evidence type="ECO:0000313" key="1">
    <source>
        <dbReference type="EMBL" id="KAG1794322.1"/>
    </source>
</evidence>
<dbReference type="InterPro" id="IPR009960">
    <property type="entry name" value="Fruit_body_lectin_fun"/>
</dbReference>
<accession>A0A9P7AQM5</accession>
<gene>
    <name evidence="1" type="ORF">HD556DRAFT_424643</name>
</gene>
<name>A0A9P7AQM5_9AGAM</name>
<dbReference type="Pfam" id="PF07367">
    <property type="entry name" value="FB_lectin"/>
    <property type="match status" value="1"/>
</dbReference>
<dbReference type="Gene3D" id="2.60.270.20">
    <property type="entry name" value="Cytolysin/lectin"/>
    <property type="match status" value="1"/>
</dbReference>
<dbReference type="GeneID" id="64604325"/>
<dbReference type="AlphaFoldDB" id="A0A9P7AQM5"/>
<reference evidence="1" key="1">
    <citation type="journal article" date="2020" name="New Phytol.">
        <title>Comparative genomics reveals dynamic genome evolution in host specialist ectomycorrhizal fungi.</title>
        <authorList>
            <person name="Lofgren L.A."/>
            <person name="Nguyen N.H."/>
            <person name="Vilgalys R."/>
            <person name="Ruytinx J."/>
            <person name="Liao H.L."/>
            <person name="Branco S."/>
            <person name="Kuo A."/>
            <person name="LaButti K."/>
            <person name="Lipzen A."/>
            <person name="Andreopoulos W."/>
            <person name="Pangilinan J."/>
            <person name="Riley R."/>
            <person name="Hundley H."/>
            <person name="Na H."/>
            <person name="Barry K."/>
            <person name="Grigoriev I.V."/>
            <person name="Stajich J.E."/>
            <person name="Kennedy P.G."/>
        </authorList>
    </citation>
    <scope>NUCLEOTIDE SEQUENCE</scope>
    <source>
        <strain evidence="1">S12</strain>
    </source>
</reference>
<comment type="caution">
    <text evidence="1">The sequence shown here is derived from an EMBL/GenBank/DDBJ whole genome shotgun (WGS) entry which is preliminary data.</text>
</comment>
<protein>
    <submittedName>
        <fullName evidence="1">Lectin 2b</fullName>
    </submittedName>
</protein>
<evidence type="ECO:0000313" key="2">
    <source>
        <dbReference type="Proteomes" id="UP000719766"/>
    </source>
</evidence>
<proteinExistence type="predicted"/>
<dbReference type="SUPFAM" id="SSF63724">
    <property type="entry name" value="Cytolysin/lectin"/>
    <property type="match status" value="1"/>
</dbReference>
<dbReference type="RefSeq" id="XP_041160489.1">
    <property type="nucleotide sequence ID" value="XM_041310561.1"/>
</dbReference>
<dbReference type="OrthoDB" id="4791458at2759"/>
<organism evidence="1 2">
    <name type="scientific">Suillus plorans</name>
    <dbReference type="NCBI Taxonomy" id="116603"/>
    <lineage>
        <taxon>Eukaryota</taxon>
        <taxon>Fungi</taxon>
        <taxon>Dikarya</taxon>
        <taxon>Basidiomycota</taxon>
        <taxon>Agaricomycotina</taxon>
        <taxon>Agaricomycetes</taxon>
        <taxon>Agaricomycetidae</taxon>
        <taxon>Boletales</taxon>
        <taxon>Suillineae</taxon>
        <taxon>Suillaceae</taxon>
        <taxon>Suillus</taxon>
    </lineage>
</organism>